<gene>
    <name evidence="1" type="ORF">S03H2_07614</name>
</gene>
<comment type="caution">
    <text evidence="1">The sequence shown here is derived from an EMBL/GenBank/DDBJ whole genome shotgun (WGS) entry which is preliminary data.</text>
</comment>
<name>X1DUP9_9ZZZZ</name>
<reference evidence="1" key="1">
    <citation type="journal article" date="2014" name="Front. Microbiol.">
        <title>High frequency of phylogenetically diverse reductive dehalogenase-homologous genes in deep subseafloor sedimentary metagenomes.</title>
        <authorList>
            <person name="Kawai M."/>
            <person name="Futagami T."/>
            <person name="Toyoda A."/>
            <person name="Takaki Y."/>
            <person name="Nishi S."/>
            <person name="Hori S."/>
            <person name="Arai W."/>
            <person name="Tsubouchi T."/>
            <person name="Morono Y."/>
            <person name="Uchiyama I."/>
            <person name="Ito T."/>
            <person name="Fujiyama A."/>
            <person name="Inagaki F."/>
            <person name="Takami H."/>
        </authorList>
    </citation>
    <scope>NUCLEOTIDE SEQUENCE</scope>
    <source>
        <strain evidence="1">Expedition CK06-06</strain>
    </source>
</reference>
<organism evidence="1">
    <name type="scientific">marine sediment metagenome</name>
    <dbReference type="NCBI Taxonomy" id="412755"/>
    <lineage>
        <taxon>unclassified sequences</taxon>
        <taxon>metagenomes</taxon>
        <taxon>ecological metagenomes</taxon>
    </lineage>
</organism>
<protein>
    <submittedName>
        <fullName evidence="1">Uncharacterized protein</fullName>
    </submittedName>
</protein>
<accession>X1DUP9</accession>
<dbReference type="EMBL" id="BARU01003543">
    <property type="protein sequence ID" value="GAH24756.1"/>
    <property type="molecule type" value="Genomic_DNA"/>
</dbReference>
<proteinExistence type="predicted"/>
<sequence length="56" mass="6302">MTVPTNCTFILNNKKRERVEQCLEEFKAAGMPLYLSASIDGKHCEGNRPFRSGAEI</sequence>
<feature type="non-terminal residue" evidence="1">
    <location>
        <position position="56"/>
    </location>
</feature>
<dbReference type="AlphaFoldDB" id="X1DUP9"/>
<evidence type="ECO:0000313" key="1">
    <source>
        <dbReference type="EMBL" id="GAH24756.1"/>
    </source>
</evidence>